<name>A0AAN8XDR9_HALRR</name>
<evidence type="ECO:0000256" key="2">
    <source>
        <dbReference type="SAM" id="MobiDB-lite"/>
    </source>
</evidence>
<dbReference type="PANTHER" id="PTHR18863:SF6">
    <property type="entry name" value="COILED-COIL DOMAIN-CONTAINING PROTEIN 170"/>
    <property type="match status" value="1"/>
</dbReference>
<dbReference type="InterPro" id="IPR039139">
    <property type="entry name" value="CCDC170-like"/>
</dbReference>
<dbReference type="PANTHER" id="PTHR18863">
    <property type="entry name" value="TSEC-2-RELATED"/>
    <property type="match status" value="1"/>
</dbReference>
<evidence type="ECO:0000313" key="4">
    <source>
        <dbReference type="Proteomes" id="UP001381693"/>
    </source>
</evidence>
<comment type="caution">
    <text evidence="3">The sequence shown here is derived from an EMBL/GenBank/DDBJ whole genome shotgun (WGS) entry which is preliminary data.</text>
</comment>
<keyword evidence="1" id="KW-0175">Coiled coil</keyword>
<accession>A0AAN8XDR9</accession>
<evidence type="ECO:0000313" key="3">
    <source>
        <dbReference type="EMBL" id="KAK7082665.1"/>
    </source>
</evidence>
<proteinExistence type="predicted"/>
<organism evidence="3 4">
    <name type="scientific">Halocaridina rubra</name>
    <name type="common">Hawaiian red shrimp</name>
    <dbReference type="NCBI Taxonomy" id="373956"/>
    <lineage>
        <taxon>Eukaryota</taxon>
        <taxon>Metazoa</taxon>
        <taxon>Ecdysozoa</taxon>
        <taxon>Arthropoda</taxon>
        <taxon>Crustacea</taxon>
        <taxon>Multicrustacea</taxon>
        <taxon>Malacostraca</taxon>
        <taxon>Eumalacostraca</taxon>
        <taxon>Eucarida</taxon>
        <taxon>Decapoda</taxon>
        <taxon>Pleocyemata</taxon>
        <taxon>Caridea</taxon>
        <taxon>Atyoidea</taxon>
        <taxon>Atyidae</taxon>
        <taxon>Halocaridina</taxon>
    </lineage>
</organism>
<evidence type="ECO:0000256" key="1">
    <source>
        <dbReference type="SAM" id="Coils"/>
    </source>
</evidence>
<dbReference type="EMBL" id="JAXCGZ010003928">
    <property type="protein sequence ID" value="KAK7082665.1"/>
    <property type="molecule type" value="Genomic_DNA"/>
</dbReference>
<feature type="compositionally biased region" description="Basic and acidic residues" evidence="2">
    <location>
        <begin position="103"/>
        <end position="132"/>
    </location>
</feature>
<reference evidence="3 4" key="1">
    <citation type="submission" date="2023-11" db="EMBL/GenBank/DDBJ databases">
        <title>Halocaridina rubra genome assembly.</title>
        <authorList>
            <person name="Smith C."/>
        </authorList>
    </citation>
    <scope>NUCLEOTIDE SEQUENCE [LARGE SCALE GENOMIC DNA]</scope>
    <source>
        <strain evidence="3">EP-1</strain>
        <tissue evidence="3">Whole</tissue>
    </source>
</reference>
<protein>
    <submittedName>
        <fullName evidence="3">Uncharacterized protein</fullName>
    </submittedName>
</protein>
<dbReference type="AlphaFoldDB" id="A0AAN8XDR9"/>
<gene>
    <name evidence="3" type="ORF">SK128_022134</name>
</gene>
<sequence length="479" mass="52370">MLLAALRKGRSHLGRKDCLCKPIPAPHSLNILSGQEFGDKQRTAAAKQVVPRGDQCVSHPKTEILRFGIWVKKYISRISVYTKAFNIISSEGARGGGVGGGVREGRERQQPEDRDIFTESSEERESRDSVSAEAVLERLDEIGLPVRAVGGEERYPRRPAPQIIVETDLEEQFVPHERGNLRGQRPVSASFPEAGGRPYSESEALTPSTCRRHLRRQAALPDTSRLGSLNSFGGAMSVFRQDSLSEESNRESSASFTAVAGVALQFTASASSTSTSSTQTSTETVIHRMVGTGVQTSGNGVGSVPAASTEATPILHAALTPAHDWCAGGVLQPDESMSVYEGEMRRKDHIIEELIKLHPNHGLNKARGGGDVEEALRSDLAAMTVKVDRTEQQIRDALASVASKDSRVAELTRQLDAHRQEHARQAATIVTLRQKLQEEESAGVSLRANQRRGEYTLGALSRENRQYADRINELENRLR</sequence>
<feature type="region of interest" description="Disordered" evidence="2">
    <location>
        <begin position="180"/>
        <end position="207"/>
    </location>
</feature>
<feature type="region of interest" description="Disordered" evidence="2">
    <location>
        <begin position="94"/>
        <end position="132"/>
    </location>
</feature>
<dbReference type="Proteomes" id="UP001381693">
    <property type="component" value="Unassembled WGS sequence"/>
</dbReference>
<feature type="coiled-coil region" evidence="1">
    <location>
        <begin position="373"/>
        <end position="428"/>
    </location>
</feature>
<keyword evidence="4" id="KW-1185">Reference proteome</keyword>